<dbReference type="AlphaFoldDB" id="A0A1X9T3H3"/>
<organism evidence="2 3">
    <name type="scientific">Campylobacter vicugnae</name>
    <dbReference type="NCBI Taxonomy" id="1660076"/>
    <lineage>
        <taxon>Bacteria</taxon>
        <taxon>Pseudomonadati</taxon>
        <taxon>Campylobacterota</taxon>
        <taxon>Epsilonproteobacteria</taxon>
        <taxon>Campylobacterales</taxon>
        <taxon>Campylobacteraceae</taxon>
        <taxon>Campylobacter</taxon>
    </lineage>
</organism>
<dbReference type="GO" id="GO:0016788">
    <property type="term" value="F:hydrolase activity, acting on ester bonds"/>
    <property type="evidence" value="ECO:0007669"/>
    <property type="project" value="UniProtKB-ARBA"/>
</dbReference>
<name>A0A1X9T3H3_9BACT</name>
<dbReference type="Gene3D" id="3.40.50.1110">
    <property type="entry name" value="SGNH hydrolase"/>
    <property type="match status" value="1"/>
</dbReference>
<proteinExistence type="predicted"/>
<accession>A0A1X9T3H3</accession>
<protein>
    <submittedName>
        <fullName evidence="2">Sugar transferase</fullName>
    </submittedName>
</protein>
<dbReference type="InterPro" id="IPR036514">
    <property type="entry name" value="SGNH_hydro_sf"/>
</dbReference>
<keyword evidence="2" id="KW-0808">Transferase</keyword>
<keyword evidence="1" id="KW-0175">Coiled coil</keyword>
<sequence>MKNIVLLGGSNSVMVNGLQKGLKEYANVTNLALGATTSIQNLYELYRPRNQEAIQNADLIVTESNINDIDQHAATNCALPLNIIFKNLQYLYATLYTFNRPVCILILPFCGENYLIINNMHRFLANYYGLNIIDIQNYYAINQLIDFGSKFNHHQLSVLNRNIGKEIAKNIDIFKISKKSLDINMPEFKIVTPENMQRNGNFKIFNPKNSMYDEIVYRLEGNSCLSFEGYEDYQILSVHSWNLGLNGNMDFSNEKYTSIHLYNDKFNIIKPSSSHNQNYEIQAEPVIVKNTIAKYNKDLLPYTELHMFAWFNNPNSINLPYFDLIAFFLCKPNPKMKLFDLSVIPTDIDIEIDKDIDRSYLIPNIVFFKDSMEFIDEYIGYLYPNIVKHIDSVLTPQIIKKTEAQILSQLNKNTPQIQPSLEAENKILKDKIKELETNYQKAIKVKNHLSYKLGQALIKANKNWYKGGYIKFIFEAMKIKKEHKNKDKFNI</sequence>
<gene>
    <name evidence="2" type="ORF">CVIC8964_1665</name>
</gene>
<evidence type="ECO:0000313" key="2">
    <source>
        <dbReference type="EMBL" id="ARR03038.1"/>
    </source>
</evidence>
<dbReference type="EMBL" id="CP018791">
    <property type="protein sequence ID" value="ARR03038.1"/>
    <property type="molecule type" value="Genomic_DNA"/>
</dbReference>
<dbReference type="Proteomes" id="UP000194265">
    <property type="component" value="Chromosome"/>
</dbReference>
<dbReference type="RefSeq" id="WP_180383795.1">
    <property type="nucleotide sequence ID" value="NZ_CP018791.1"/>
</dbReference>
<reference evidence="2 3" key="1">
    <citation type="journal article" date="2017" name="Genome Biol. Evol.">
        <title>Comparative Genomic Analysis Identifies a Campylobacter Clade Deficient in Selenium Metabolism.</title>
        <authorList>
            <person name="Miller W.G."/>
            <person name="Yee E."/>
            <person name="Lopes B.S."/>
            <person name="Chapman M.H."/>
            <person name="Huynh S."/>
            <person name="Bono J.L."/>
            <person name="Parker C.T."/>
            <person name="Strachan N.J.C."/>
            <person name="Forbes K.J."/>
        </authorList>
    </citation>
    <scope>NUCLEOTIDE SEQUENCE [LARGE SCALE GENOMIC DNA]</scope>
    <source>
        <strain evidence="2 3">RM8964</strain>
    </source>
</reference>
<dbReference type="GO" id="GO:0016740">
    <property type="term" value="F:transferase activity"/>
    <property type="evidence" value="ECO:0007669"/>
    <property type="project" value="UniProtKB-KW"/>
</dbReference>
<evidence type="ECO:0000313" key="3">
    <source>
        <dbReference type="Proteomes" id="UP000194265"/>
    </source>
</evidence>
<evidence type="ECO:0000256" key="1">
    <source>
        <dbReference type="SAM" id="Coils"/>
    </source>
</evidence>
<feature type="coiled-coil region" evidence="1">
    <location>
        <begin position="418"/>
        <end position="445"/>
    </location>
</feature>
<dbReference type="SUPFAM" id="SSF52266">
    <property type="entry name" value="SGNH hydrolase"/>
    <property type="match status" value="1"/>
</dbReference>